<accession>A0ABQ4RTS4</accession>
<keyword evidence="2" id="KW-1185">Reference proteome</keyword>
<evidence type="ECO:0000313" key="1">
    <source>
        <dbReference type="EMBL" id="GJD93619.1"/>
    </source>
</evidence>
<evidence type="ECO:0000313" key="2">
    <source>
        <dbReference type="Proteomes" id="UP001055125"/>
    </source>
</evidence>
<sequence length="100" mass="10666">MTTADLSGHIVLMTGAGRAAGMGRMITPRLAAAGADVTVTNIGKASDKFSVAGVCLGNRLGPPTRLWLTKGERLRPCSRYFDSVSTWRDASWRRTSRLGG</sequence>
<organism evidence="1 2">
    <name type="scientific">Methylobacterium iners</name>
    <dbReference type="NCBI Taxonomy" id="418707"/>
    <lineage>
        <taxon>Bacteria</taxon>
        <taxon>Pseudomonadati</taxon>
        <taxon>Pseudomonadota</taxon>
        <taxon>Alphaproteobacteria</taxon>
        <taxon>Hyphomicrobiales</taxon>
        <taxon>Methylobacteriaceae</taxon>
        <taxon>Methylobacterium</taxon>
    </lineage>
</organism>
<name>A0ABQ4RTS4_9HYPH</name>
<reference evidence="1" key="2">
    <citation type="submission" date="2021-08" db="EMBL/GenBank/DDBJ databases">
        <authorList>
            <person name="Tani A."/>
            <person name="Ola A."/>
            <person name="Ogura Y."/>
            <person name="Katsura K."/>
            <person name="Hayashi T."/>
        </authorList>
    </citation>
    <scope>NUCLEOTIDE SEQUENCE</scope>
    <source>
        <strain evidence="1">DSM 19015</strain>
    </source>
</reference>
<proteinExistence type="predicted"/>
<dbReference type="SUPFAM" id="SSF51735">
    <property type="entry name" value="NAD(P)-binding Rossmann-fold domains"/>
    <property type="match status" value="1"/>
</dbReference>
<dbReference type="Proteomes" id="UP001055125">
    <property type="component" value="Unassembled WGS sequence"/>
</dbReference>
<protein>
    <submittedName>
        <fullName evidence="1">Uncharacterized protein</fullName>
    </submittedName>
</protein>
<comment type="caution">
    <text evidence="1">The sequence shown here is derived from an EMBL/GenBank/DDBJ whole genome shotgun (WGS) entry which is preliminary data.</text>
</comment>
<dbReference type="Gene3D" id="3.40.50.720">
    <property type="entry name" value="NAD(P)-binding Rossmann-like Domain"/>
    <property type="match status" value="1"/>
</dbReference>
<dbReference type="EMBL" id="BPQP01000012">
    <property type="protein sequence ID" value="GJD93619.1"/>
    <property type="molecule type" value="Genomic_DNA"/>
</dbReference>
<dbReference type="InterPro" id="IPR036291">
    <property type="entry name" value="NAD(P)-bd_dom_sf"/>
</dbReference>
<gene>
    <name evidence="1" type="ORF">OCOJLMKI_0815</name>
</gene>
<reference evidence="1" key="1">
    <citation type="journal article" date="2021" name="Front. Microbiol.">
        <title>Comprehensive Comparative Genomics and Phenotyping of Methylobacterium Species.</title>
        <authorList>
            <person name="Alessa O."/>
            <person name="Ogura Y."/>
            <person name="Fujitani Y."/>
            <person name="Takami H."/>
            <person name="Hayashi T."/>
            <person name="Sahin N."/>
            <person name="Tani A."/>
        </authorList>
    </citation>
    <scope>NUCLEOTIDE SEQUENCE</scope>
    <source>
        <strain evidence="1">DSM 19015</strain>
    </source>
</reference>